<dbReference type="Pfam" id="PF05978">
    <property type="entry name" value="UNC-93"/>
    <property type="match status" value="1"/>
</dbReference>
<keyword evidence="7" id="KW-1185">Reference proteome</keyword>
<feature type="transmembrane region" description="Helical" evidence="5">
    <location>
        <begin position="239"/>
        <end position="259"/>
    </location>
</feature>
<feature type="transmembrane region" description="Helical" evidence="5">
    <location>
        <begin position="20"/>
        <end position="40"/>
    </location>
</feature>
<dbReference type="InterPro" id="IPR051617">
    <property type="entry name" value="UNC-93-like_regulator"/>
</dbReference>
<evidence type="ECO:0000256" key="3">
    <source>
        <dbReference type="ARBA" id="ARBA00022989"/>
    </source>
</evidence>
<evidence type="ECO:0000256" key="1">
    <source>
        <dbReference type="ARBA" id="ARBA00004141"/>
    </source>
</evidence>
<feature type="transmembrane region" description="Helical" evidence="5">
    <location>
        <begin position="60"/>
        <end position="78"/>
    </location>
</feature>
<reference evidence="6 7" key="1">
    <citation type="submission" date="2019-06" db="EMBL/GenBank/DDBJ databases">
        <title>Draft genome sequence of the filamentous fungus Phialemoniopsis curvata isolated from diesel fuel.</title>
        <authorList>
            <person name="Varaljay V.A."/>
            <person name="Lyon W.J."/>
            <person name="Crouch A.L."/>
            <person name="Drake C.E."/>
            <person name="Hollomon J.M."/>
            <person name="Nadeau L.J."/>
            <person name="Nunn H.S."/>
            <person name="Stevenson B.S."/>
            <person name="Bojanowski C.L."/>
            <person name="Crookes-Goodson W.J."/>
        </authorList>
    </citation>
    <scope>NUCLEOTIDE SEQUENCE [LARGE SCALE GENOMIC DNA]</scope>
    <source>
        <strain evidence="6 7">D216</strain>
    </source>
</reference>
<organism evidence="6 7">
    <name type="scientific">Thyridium curvatum</name>
    <dbReference type="NCBI Taxonomy" id="1093900"/>
    <lineage>
        <taxon>Eukaryota</taxon>
        <taxon>Fungi</taxon>
        <taxon>Dikarya</taxon>
        <taxon>Ascomycota</taxon>
        <taxon>Pezizomycotina</taxon>
        <taxon>Sordariomycetes</taxon>
        <taxon>Sordariomycetidae</taxon>
        <taxon>Thyridiales</taxon>
        <taxon>Thyridiaceae</taxon>
        <taxon>Thyridium</taxon>
    </lineage>
</organism>
<dbReference type="Proteomes" id="UP000319257">
    <property type="component" value="Unassembled WGS sequence"/>
</dbReference>
<proteinExistence type="predicted"/>
<gene>
    <name evidence="6" type="ORF">E0L32_003533</name>
</gene>
<dbReference type="EMBL" id="SKBQ01000015">
    <property type="protein sequence ID" value="TPX16971.1"/>
    <property type="molecule type" value="Genomic_DNA"/>
</dbReference>
<keyword evidence="3 5" id="KW-1133">Transmembrane helix</keyword>
<keyword evidence="2 5" id="KW-0812">Transmembrane</keyword>
<feature type="transmembrane region" description="Helical" evidence="5">
    <location>
        <begin position="110"/>
        <end position="135"/>
    </location>
</feature>
<dbReference type="Gene3D" id="1.20.1250.20">
    <property type="entry name" value="MFS general substrate transporter like domains"/>
    <property type="match status" value="1"/>
</dbReference>
<feature type="transmembrane region" description="Helical" evidence="5">
    <location>
        <begin position="342"/>
        <end position="369"/>
    </location>
</feature>
<feature type="transmembrane region" description="Helical" evidence="5">
    <location>
        <begin position="147"/>
        <end position="169"/>
    </location>
</feature>
<dbReference type="InterPro" id="IPR010291">
    <property type="entry name" value="Ion_channel_UNC-93"/>
</dbReference>
<feature type="transmembrane region" description="Helical" evidence="5">
    <location>
        <begin position="407"/>
        <end position="433"/>
    </location>
</feature>
<evidence type="ECO:0000256" key="5">
    <source>
        <dbReference type="SAM" id="Phobius"/>
    </source>
</evidence>
<dbReference type="InParanoid" id="A0A507BIW4"/>
<accession>A0A507BIW4</accession>
<feature type="transmembrane region" description="Helical" evidence="5">
    <location>
        <begin position="181"/>
        <end position="202"/>
    </location>
</feature>
<keyword evidence="4 5" id="KW-0472">Membrane</keyword>
<name>A0A507BIW4_9PEZI</name>
<feature type="transmembrane region" description="Helical" evidence="5">
    <location>
        <begin position="85"/>
        <end position="104"/>
    </location>
</feature>
<evidence type="ECO:0000256" key="4">
    <source>
        <dbReference type="ARBA" id="ARBA00023136"/>
    </source>
</evidence>
<evidence type="ECO:0000313" key="6">
    <source>
        <dbReference type="EMBL" id="TPX16971.1"/>
    </source>
</evidence>
<dbReference type="GO" id="GO:0016020">
    <property type="term" value="C:membrane"/>
    <property type="evidence" value="ECO:0007669"/>
    <property type="project" value="UniProtKB-SubCell"/>
</dbReference>
<feature type="transmembrane region" description="Helical" evidence="5">
    <location>
        <begin position="303"/>
        <end position="322"/>
    </location>
</feature>
<evidence type="ECO:0000313" key="7">
    <source>
        <dbReference type="Proteomes" id="UP000319257"/>
    </source>
</evidence>
<comment type="caution">
    <text evidence="6">The sequence shown here is derived from an EMBL/GenBank/DDBJ whole genome shotgun (WGS) entry which is preliminary data.</text>
</comment>
<sequence>MGQPKMTLKQKANAKLHSPYWQNFIIGIEIGLTGGLYVALNMLGAAGGKPNSASTINTANAVLCAFYALSALFGGTVLNMIGPAWTGFFGIIGYILYIGSLWHFDKYAVAAFPLFAAICLGTSAGLIYVCQGYISMSYSEEKERGKFVAIALNLQALGAVIGGIIPLLINRNKNVSDGVPPAVYATFIAMDFVGCAMAFLLASPEKVRRSDGTDVAEIKPRTFLEELKGNLDALKDWRLWLMVPAFLPAQSYLVYAGSVNVYLNSLRARSLLSFCAVVLQIPVAWVLQWVLDHPKLKRRSRAVAGLCFVGIPLIGSWIWQLVRDHSYNRNNPPADPVDWNDNGFAAIFVLFMLNWVFSALWQYIVMYFLGCLTNNPRLAANNAGVFRGIMATGEAVTFGLDSRKVPFVLIGGLILGFYALAFVMMGYMALFVLEDSKYFQEEEVTIPKHVIIEHDMQIGIDPEGLKEQGNNDSSQDEKK</sequence>
<evidence type="ECO:0000256" key="2">
    <source>
        <dbReference type="ARBA" id="ARBA00022692"/>
    </source>
</evidence>
<dbReference type="PANTHER" id="PTHR23294:SF59">
    <property type="entry name" value="UNC93-LIKE PROTEIN C922.05C"/>
    <property type="match status" value="1"/>
</dbReference>
<feature type="transmembrane region" description="Helical" evidence="5">
    <location>
        <begin position="271"/>
        <end position="291"/>
    </location>
</feature>
<dbReference type="AlphaFoldDB" id="A0A507BIW4"/>
<dbReference type="OrthoDB" id="196103at2759"/>
<dbReference type="RefSeq" id="XP_030998682.1">
    <property type="nucleotide sequence ID" value="XM_031137844.1"/>
</dbReference>
<dbReference type="InterPro" id="IPR036259">
    <property type="entry name" value="MFS_trans_sf"/>
</dbReference>
<protein>
    <submittedName>
        <fullName evidence="6">Uncharacterized protein</fullName>
    </submittedName>
</protein>
<comment type="subcellular location">
    <subcellularLocation>
        <location evidence="1">Membrane</location>
        <topology evidence="1">Multi-pass membrane protein</topology>
    </subcellularLocation>
</comment>
<dbReference type="GeneID" id="41970980"/>
<dbReference type="PANTHER" id="PTHR23294">
    <property type="entry name" value="ET TRANSLATION PRODUCT-RELATED"/>
    <property type="match status" value="1"/>
</dbReference>
<dbReference type="SUPFAM" id="SSF103473">
    <property type="entry name" value="MFS general substrate transporter"/>
    <property type="match status" value="1"/>
</dbReference>